<dbReference type="Pfam" id="PF13830">
    <property type="entry name" value="DUF4192"/>
    <property type="match status" value="1"/>
</dbReference>
<proteinExistence type="predicted"/>
<keyword evidence="2" id="KW-1185">Reference proteome</keyword>
<comment type="caution">
    <text evidence="1">The sequence shown here is derived from an EMBL/GenBank/DDBJ whole genome shotgun (WGS) entry which is preliminary data.</text>
</comment>
<evidence type="ECO:0000313" key="1">
    <source>
        <dbReference type="EMBL" id="RNM16048.1"/>
    </source>
</evidence>
<protein>
    <submittedName>
        <fullName evidence="1">DUF4192 domain-containing protein</fullName>
    </submittedName>
</protein>
<dbReference type="AlphaFoldDB" id="A0A3N0GV62"/>
<reference evidence="1 2" key="1">
    <citation type="submission" date="2018-11" db="EMBL/GenBank/DDBJ databases">
        <authorList>
            <person name="Li F."/>
        </authorList>
    </citation>
    <scope>NUCLEOTIDE SEQUENCE [LARGE SCALE GENOMIC DNA]</scope>
    <source>
        <strain evidence="1 2">Gsoil 818</strain>
    </source>
</reference>
<dbReference type="RefSeq" id="WP_123222301.1">
    <property type="nucleotide sequence ID" value="NZ_RJSF01000019.1"/>
</dbReference>
<evidence type="ECO:0000313" key="2">
    <source>
        <dbReference type="Proteomes" id="UP000279994"/>
    </source>
</evidence>
<dbReference type="EMBL" id="RJSF01000019">
    <property type="protein sequence ID" value="RNM16048.1"/>
    <property type="molecule type" value="Genomic_DNA"/>
</dbReference>
<sequence length="339" mass="36563">MTQPRKTFTARSPLDLVAAVPYVLGFHPRDSVVLLTFGAGEAPHARVDLPTAEDAQREVVELLAEVVERHRVERVALLIYTADPWLAATFHDAALPVFVGRGVGVVDVLRVGDERVHAAGDPDDPGTTYDLSVHPFTAEQVVDGVVVESSRDALAATLQCADEDDALAVVAAAEEFGAGFEGLPAFLTVQGVCETVTDHARWVQRTIRRHLRTGRPLAPEDAGRLLALVDGVPLRDVAWAEMSRAEASRHVELWRDLVRRCPRDLLPAAASLLAFAAWLAGQGALAWCALDRCLEVDADYSMADCIAHLLAGAVPPSAWTPIAEDELPAFWSPPDLEAS</sequence>
<dbReference type="InterPro" id="IPR025447">
    <property type="entry name" value="DUF4192"/>
</dbReference>
<name>A0A3N0GV62_9ACTN</name>
<gene>
    <name evidence="1" type="ORF">EFL26_07800</name>
</gene>
<accession>A0A3N0GV62</accession>
<organism evidence="1 2">
    <name type="scientific">Nocardioides pocheonensis</name>
    <dbReference type="NCBI Taxonomy" id="661485"/>
    <lineage>
        <taxon>Bacteria</taxon>
        <taxon>Bacillati</taxon>
        <taxon>Actinomycetota</taxon>
        <taxon>Actinomycetes</taxon>
        <taxon>Propionibacteriales</taxon>
        <taxon>Nocardioidaceae</taxon>
        <taxon>Nocardioides</taxon>
    </lineage>
</organism>
<dbReference type="OrthoDB" id="3264463at2"/>
<dbReference type="Proteomes" id="UP000279994">
    <property type="component" value="Unassembled WGS sequence"/>
</dbReference>